<evidence type="ECO:0000256" key="2">
    <source>
        <dbReference type="ARBA" id="ARBA00023043"/>
    </source>
</evidence>
<organism evidence="6 7">
    <name type="scientific">Cercophora newfieldiana</name>
    <dbReference type="NCBI Taxonomy" id="92897"/>
    <lineage>
        <taxon>Eukaryota</taxon>
        <taxon>Fungi</taxon>
        <taxon>Dikarya</taxon>
        <taxon>Ascomycota</taxon>
        <taxon>Pezizomycotina</taxon>
        <taxon>Sordariomycetes</taxon>
        <taxon>Sordariomycetidae</taxon>
        <taxon>Sordariales</taxon>
        <taxon>Lasiosphaeriaceae</taxon>
        <taxon>Cercophora</taxon>
    </lineage>
</organism>
<feature type="repeat" description="ANK" evidence="3">
    <location>
        <begin position="506"/>
        <end position="538"/>
    </location>
</feature>
<dbReference type="PANTHER" id="PTHR24198">
    <property type="entry name" value="ANKYRIN REPEAT AND PROTEIN KINASE DOMAIN-CONTAINING PROTEIN"/>
    <property type="match status" value="1"/>
</dbReference>
<dbReference type="InterPro" id="IPR036770">
    <property type="entry name" value="Ankyrin_rpt-contain_sf"/>
</dbReference>
<dbReference type="SUPFAM" id="SSF48403">
    <property type="entry name" value="Ankyrin repeat"/>
    <property type="match status" value="3"/>
</dbReference>
<name>A0AA39Y267_9PEZI</name>
<evidence type="ECO:0000313" key="6">
    <source>
        <dbReference type="EMBL" id="KAK0643170.1"/>
    </source>
</evidence>
<feature type="repeat" description="ANK" evidence="3">
    <location>
        <begin position="473"/>
        <end position="505"/>
    </location>
</feature>
<feature type="region of interest" description="Disordered" evidence="4">
    <location>
        <begin position="1084"/>
        <end position="1122"/>
    </location>
</feature>
<dbReference type="AlphaFoldDB" id="A0AA39Y267"/>
<dbReference type="InterPro" id="IPR002110">
    <property type="entry name" value="Ankyrin_rpt"/>
</dbReference>
<dbReference type="PROSITE" id="PS50297">
    <property type="entry name" value="ANK_REP_REGION"/>
    <property type="match status" value="4"/>
</dbReference>
<protein>
    <submittedName>
        <fullName evidence="6">Ankyrin repeat-containing domain protein</fullName>
    </submittedName>
</protein>
<proteinExistence type="predicted"/>
<dbReference type="Gene3D" id="1.25.40.20">
    <property type="entry name" value="Ankyrin repeat-containing domain"/>
    <property type="match status" value="5"/>
</dbReference>
<evidence type="ECO:0000256" key="3">
    <source>
        <dbReference type="PROSITE-ProRule" id="PRU00023"/>
    </source>
</evidence>
<evidence type="ECO:0000259" key="5">
    <source>
        <dbReference type="Pfam" id="PF14420"/>
    </source>
</evidence>
<dbReference type="SMART" id="SM00248">
    <property type="entry name" value="ANK"/>
    <property type="match status" value="14"/>
</dbReference>
<dbReference type="PANTHER" id="PTHR24198:SF165">
    <property type="entry name" value="ANKYRIN REPEAT-CONTAINING PROTEIN-RELATED"/>
    <property type="match status" value="1"/>
</dbReference>
<keyword evidence="2 3" id="KW-0040">ANK repeat</keyword>
<feature type="domain" description="Clr5" evidence="5">
    <location>
        <begin position="8"/>
        <end position="60"/>
    </location>
</feature>
<dbReference type="InterPro" id="IPR025676">
    <property type="entry name" value="Clr5_dom"/>
</dbReference>
<sequence>MEKQAPVIDWEALKPEIWRLYLVDNKPLSKVAEAIKAAHGIRVLTPAQLEFKIKQWRFRKNLTPKAWEFVAHEIRKRKRDGKDESQVWCSGRLLPAKKVSKALARYGRGAEKDTIHPPTLPEDFHVSVKTPPSFRPPHSWPGHMPWFSFRDAFEYLLESFAQVELDNTMLHTIRSSIEGVRTRACGFWGTAPLPATDEQQSMPEQSRDKRTQQSTALLRQQDGSKEVLETLLFLLSNNTPGVAYWSQSLDFFTLSLLRGTSMLQTSLKEMIDSQRPSALALRDQLWAAALRTSDTAAVRQLLKAGADPNKQIALKYLASRPPPTLRLSSSGSLAAPGTALPLQMAVYARDREMANLLISHGASWAEAMTRTSLADFASFKASSSISTHEFLDGILRHHGRGIAPEDWNEANRIFTRRGDIASVRILLEFYRENMLSNEDLRQEALIYAIRNNLDDLVIFFLEIGGDPNGPNKAGKSPLWEAVYIGSPDMCRLLFKHGAAAQTKGRDALFPLQCAAYNGDKELISLLLANGADVNNLNCSTRQEVHHSWGVAYKMELGRTALEAALYGRQPTAARMLLDAGATILGPELMICIRHKVPNLLEVLLDRGLPFANESDDQESALEAAIATNQIGIAHTILALRPELYEPSALCAATHMAILTDDLSTIKLLLERRVSHSHTAPSELEGTALAIAAFFGTVSIVELLMNNDIKPPGCIFPDILELASPESIRYCPCPKHNQSRLDAWCDECGWWRGSIDTGIYTTVISPFEAAIAGGNKTVVSMFLREGYAIDQHSVAAAARVGNLEGMEMLISRNRAMATNRTNFRPAMMAAIQGCHLDVVRRLLQAGVDINAEVSDVDTIRTDAIYFQGSLHAYRPRTFLQAAVGVGNQELVDLLLSHGADVHAPAAPYDGATALQLAAMQGLLGIARSLLDHGANCNEYAPKPQGRTALEGAAEHGRLDMVQLLLSRELETNGASRAHFVNAVNLADRNAQYAVTDLLRNTRVWDEEDERLFREAQYQGPSDQLGSCATQSEADSMPPEWGDKGEERMTKDAHPPSDLPQYVWADFDFQSLSDEPTLLLPDLMGDLDTETDDSSPNFTGQPGLHRTPSTAQLSENQEAGPGSGAMDCMNGFIFEGDDLLNSFLEDFEDFYK</sequence>
<evidence type="ECO:0000256" key="4">
    <source>
        <dbReference type="SAM" id="MobiDB-lite"/>
    </source>
</evidence>
<accession>A0AA39Y267</accession>
<evidence type="ECO:0000256" key="1">
    <source>
        <dbReference type="ARBA" id="ARBA00022737"/>
    </source>
</evidence>
<dbReference type="Pfam" id="PF00023">
    <property type="entry name" value="Ank"/>
    <property type="match status" value="1"/>
</dbReference>
<keyword evidence="1" id="KW-0677">Repeat</keyword>
<feature type="region of interest" description="Disordered" evidence="4">
    <location>
        <begin position="1018"/>
        <end position="1055"/>
    </location>
</feature>
<dbReference type="Pfam" id="PF12796">
    <property type="entry name" value="Ank_2"/>
    <property type="match status" value="3"/>
</dbReference>
<reference evidence="6" key="1">
    <citation type="submission" date="2023-06" db="EMBL/GenBank/DDBJ databases">
        <title>Genome-scale phylogeny and comparative genomics of the fungal order Sordariales.</title>
        <authorList>
            <consortium name="Lawrence Berkeley National Laboratory"/>
            <person name="Hensen N."/>
            <person name="Bonometti L."/>
            <person name="Westerberg I."/>
            <person name="Brannstrom I.O."/>
            <person name="Guillou S."/>
            <person name="Cros-Aarteil S."/>
            <person name="Calhoun S."/>
            <person name="Haridas S."/>
            <person name="Kuo A."/>
            <person name="Mondo S."/>
            <person name="Pangilinan J."/>
            <person name="Riley R."/>
            <person name="Labutti K."/>
            <person name="Andreopoulos B."/>
            <person name="Lipzen A."/>
            <person name="Chen C."/>
            <person name="Yanf M."/>
            <person name="Daum C."/>
            <person name="Ng V."/>
            <person name="Clum A."/>
            <person name="Steindorff A."/>
            <person name="Ohm R."/>
            <person name="Martin F."/>
            <person name="Silar P."/>
            <person name="Natvig D."/>
            <person name="Lalanne C."/>
            <person name="Gautier V."/>
            <person name="Ament-Velasquez S.L."/>
            <person name="Kruys A."/>
            <person name="Hutchinson M.I."/>
            <person name="Powell A.J."/>
            <person name="Barry K."/>
            <person name="Miller A.N."/>
            <person name="Grigoriev I.V."/>
            <person name="Debuchy R."/>
            <person name="Gladieux P."/>
            <person name="Thoren M.H."/>
            <person name="Johannesson H."/>
        </authorList>
    </citation>
    <scope>NUCLEOTIDE SEQUENCE</scope>
    <source>
        <strain evidence="6">SMH2532-1</strain>
    </source>
</reference>
<feature type="repeat" description="ANK" evidence="3">
    <location>
        <begin position="908"/>
        <end position="940"/>
    </location>
</feature>
<feature type="compositionally biased region" description="Polar residues" evidence="4">
    <location>
        <begin position="1018"/>
        <end position="1032"/>
    </location>
</feature>
<gene>
    <name evidence="6" type="ORF">B0T16DRAFT_494268</name>
</gene>
<feature type="repeat" description="ANK" evidence="3">
    <location>
        <begin position="943"/>
        <end position="975"/>
    </location>
</feature>
<feature type="compositionally biased region" description="Polar residues" evidence="4">
    <location>
        <begin position="1105"/>
        <end position="1115"/>
    </location>
</feature>
<dbReference type="Proteomes" id="UP001174936">
    <property type="component" value="Unassembled WGS sequence"/>
</dbReference>
<feature type="repeat" description="ANK" evidence="3">
    <location>
        <begin position="873"/>
        <end position="905"/>
    </location>
</feature>
<comment type="caution">
    <text evidence="6">The sequence shown here is derived from an EMBL/GenBank/DDBJ whole genome shotgun (WGS) entry which is preliminary data.</text>
</comment>
<feature type="region of interest" description="Disordered" evidence="4">
    <location>
        <begin position="192"/>
        <end position="215"/>
    </location>
</feature>
<dbReference type="EMBL" id="JAULSV010000005">
    <property type="protein sequence ID" value="KAK0643170.1"/>
    <property type="molecule type" value="Genomic_DNA"/>
</dbReference>
<dbReference type="Pfam" id="PF14420">
    <property type="entry name" value="Clr5"/>
    <property type="match status" value="1"/>
</dbReference>
<evidence type="ECO:0000313" key="7">
    <source>
        <dbReference type="Proteomes" id="UP001174936"/>
    </source>
</evidence>
<dbReference type="PROSITE" id="PS50088">
    <property type="entry name" value="ANK_REPEAT"/>
    <property type="match status" value="5"/>
</dbReference>
<feature type="compositionally biased region" description="Basic and acidic residues" evidence="4">
    <location>
        <begin position="1039"/>
        <end position="1053"/>
    </location>
</feature>
<keyword evidence="7" id="KW-1185">Reference proteome</keyword>